<organism evidence="1 2">
    <name type="scientific">Pleurodeles waltl</name>
    <name type="common">Iberian ribbed newt</name>
    <dbReference type="NCBI Taxonomy" id="8319"/>
    <lineage>
        <taxon>Eukaryota</taxon>
        <taxon>Metazoa</taxon>
        <taxon>Chordata</taxon>
        <taxon>Craniata</taxon>
        <taxon>Vertebrata</taxon>
        <taxon>Euteleostomi</taxon>
        <taxon>Amphibia</taxon>
        <taxon>Batrachia</taxon>
        <taxon>Caudata</taxon>
        <taxon>Salamandroidea</taxon>
        <taxon>Salamandridae</taxon>
        <taxon>Pleurodelinae</taxon>
        <taxon>Pleurodeles</taxon>
    </lineage>
</organism>
<reference evidence="1" key="1">
    <citation type="journal article" date="2022" name="bioRxiv">
        <title>Sequencing and chromosome-scale assembly of the giantPleurodeles waltlgenome.</title>
        <authorList>
            <person name="Brown T."/>
            <person name="Elewa A."/>
            <person name="Iarovenko S."/>
            <person name="Subramanian E."/>
            <person name="Araus A.J."/>
            <person name="Petzold A."/>
            <person name="Susuki M."/>
            <person name="Suzuki K.-i.T."/>
            <person name="Hayashi T."/>
            <person name="Toyoda A."/>
            <person name="Oliveira C."/>
            <person name="Osipova E."/>
            <person name="Leigh N.D."/>
            <person name="Simon A."/>
            <person name="Yun M.H."/>
        </authorList>
    </citation>
    <scope>NUCLEOTIDE SEQUENCE</scope>
    <source>
        <strain evidence="1">20211129_DDA</strain>
        <tissue evidence="1">Liver</tissue>
    </source>
</reference>
<proteinExistence type="predicted"/>
<dbReference type="EMBL" id="JANPWB010000016">
    <property type="protein sequence ID" value="KAJ1079886.1"/>
    <property type="molecule type" value="Genomic_DNA"/>
</dbReference>
<sequence>MPCCRPSRNITLGNRAGCLLAHQLRVQAAGRRVVELQLPDGTRTCQEEQIVNQFERFCSDLYTAEELDEEGVEEYLNAIPLTPILPAASDLMDGDITTAEVLAAIHRLPLGKAPGAYGFGAEYYKSFSPLLATVLALFI</sequence>
<protein>
    <submittedName>
        <fullName evidence="1">Uncharacterized protein</fullName>
    </submittedName>
</protein>
<keyword evidence="2" id="KW-1185">Reference proteome</keyword>
<comment type="caution">
    <text evidence="1">The sequence shown here is derived from an EMBL/GenBank/DDBJ whole genome shotgun (WGS) entry which is preliminary data.</text>
</comment>
<gene>
    <name evidence="1" type="ORF">NDU88_000118</name>
</gene>
<evidence type="ECO:0000313" key="1">
    <source>
        <dbReference type="EMBL" id="KAJ1079886.1"/>
    </source>
</evidence>
<accession>A0AAV7KLI5</accession>
<evidence type="ECO:0000313" key="2">
    <source>
        <dbReference type="Proteomes" id="UP001066276"/>
    </source>
</evidence>
<dbReference type="AlphaFoldDB" id="A0AAV7KLI5"/>
<dbReference type="Proteomes" id="UP001066276">
    <property type="component" value="Chromosome 12"/>
</dbReference>
<name>A0AAV7KLI5_PLEWA</name>